<evidence type="ECO:0000256" key="1">
    <source>
        <dbReference type="SAM" id="Phobius"/>
    </source>
</evidence>
<keyword evidence="4" id="KW-1185">Reference proteome</keyword>
<dbReference type="InterPro" id="IPR007379">
    <property type="entry name" value="Tim44-like_dom"/>
</dbReference>
<evidence type="ECO:0000313" key="4">
    <source>
        <dbReference type="Proteomes" id="UP001162834"/>
    </source>
</evidence>
<dbReference type="Proteomes" id="UP001162834">
    <property type="component" value="Chromosome"/>
</dbReference>
<dbReference type="Gene3D" id="3.10.450.240">
    <property type="match status" value="1"/>
</dbReference>
<proteinExistence type="predicted"/>
<evidence type="ECO:0000259" key="2">
    <source>
        <dbReference type="SMART" id="SM00978"/>
    </source>
</evidence>
<dbReference type="SUPFAM" id="SSF54427">
    <property type="entry name" value="NTF2-like"/>
    <property type="match status" value="1"/>
</dbReference>
<sequence>MSALLVLAPAALGAAGGGSSGFGGGGGGGGGGGFSGGGGSSGSGSVSGGMSLVIILLVVLFFAGTIILGVVGERRRRRRRDARVRQVRLAAAEAAADDAAFDSETVERDARELFTAIQAAWTARNREALNGMVSKSLMTEWGLRLDDFDRKGWHNQVTVAGEPGIHYVGLVNRESDAEDRVCVLVEATLVDIVVDRHGNHIKRKQSGSETTTLREYWTLGKRDGRWALLSIEQLAEGEHNLSSDLVASPWGDDRLREDAVIERASADAAPDGVDIASLVDLDYAGDGRKAALDLSLVDGRFAPDVLETSARRALAAWAEAVDGEDDALLAVASAEATSELLYPRGGQTARLVVRGPKLERMTLVTLDGDAKPPRMVVEIALSGRRYVEDRNTVAVLEGSREGVSRWTERWTFALDGADATPWRVVGATQSTISGAV</sequence>
<keyword evidence="1" id="KW-0472">Membrane</keyword>
<dbReference type="EMBL" id="CP087164">
    <property type="protein sequence ID" value="UGS37387.1"/>
    <property type="molecule type" value="Genomic_DNA"/>
</dbReference>
<keyword evidence="1" id="KW-0812">Transmembrane</keyword>
<gene>
    <name evidence="3" type="ORF">DSM104329_03802</name>
</gene>
<dbReference type="KEGG" id="sbae:DSM104329_03802"/>
<feature type="domain" description="Tim44-like" evidence="2">
    <location>
        <begin position="87"/>
        <end position="233"/>
    </location>
</feature>
<organism evidence="3 4">
    <name type="scientific">Capillimicrobium parvum</name>
    <dbReference type="NCBI Taxonomy" id="2884022"/>
    <lineage>
        <taxon>Bacteria</taxon>
        <taxon>Bacillati</taxon>
        <taxon>Actinomycetota</taxon>
        <taxon>Thermoleophilia</taxon>
        <taxon>Solirubrobacterales</taxon>
        <taxon>Capillimicrobiaceae</taxon>
        <taxon>Capillimicrobium</taxon>
    </lineage>
</organism>
<feature type="transmembrane region" description="Helical" evidence="1">
    <location>
        <begin position="47"/>
        <end position="71"/>
    </location>
</feature>
<evidence type="ECO:0000313" key="3">
    <source>
        <dbReference type="EMBL" id="UGS37387.1"/>
    </source>
</evidence>
<dbReference type="RefSeq" id="WP_259311443.1">
    <property type="nucleotide sequence ID" value="NZ_CP087164.1"/>
</dbReference>
<dbReference type="AlphaFoldDB" id="A0A9E6Y0I4"/>
<dbReference type="Pfam" id="PF04280">
    <property type="entry name" value="Tim44"/>
    <property type="match status" value="1"/>
</dbReference>
<protein>
    <recommendedName>
        <fullName evidence="2">Tim44-like domain-containing protein</fullName>
    </recommendedName>
</protein>
<keyword evidence="1" id="KW-1133">Transmembrane helix</keyword>
<dbReference type="InterPro" id="IPR032710">
    <property type="entry name" value="NTF2-like_dom_sf"/>
</dbReference>
<accession>A0A9E6Y0I4</accession>
<name>A0A9E6Y0I4_9ACTN</name>
<reference evidence="3" key="1">
    <citation type="journal article" date="2022" name="Int. J. Syst. Evol. Microbiol.">
        <title>Pseudomonas aegrilactucae sp. nov. and Pseudomonas morbosilactucae sp. nov., pathogens causing bacterial rot of lettuce in Japan.</title>
        <authorList>
            <person name="Sawada H."/>
            <person name="Fujikawa T."/>
            <person name="Satou M."/>
        </authorList>
    </citation>
    <scope>NUCLEOTIDE SEQUENCE</scope>
    <source>
        <strain evidence="3">0166_1</strain>
    </source>
</reference>
<dbReference type="SMART" id="SM00978">
    <property type="entry name" value="Tim44"/>
    <property type="match status" value="1"/>
</dbReference>